<evidence type="ECO:0000259" key="6">
    <source>
        <dbReference type="PROSITE" id="PS50110"/>
    </source>
</evidence>
<dbReference type="Pfam" id="PF00072">
    <property type="entry name" value="Response_reg"/>
    <property type="match status" value="1"/>
</dbReference>
<dbReference type="GeneID" id="93349761"/>
<dbReference type="PROSITE" id="PS50930">
    <property type="entry name" value="HTH_LYTTR"/>
    <property type="match status" value="1"/>
</dbReference>
<dbReference type="PANTHER" id="PTHR37299:SF3">
    <property type="entry name" value="STAGE 0 SPORULATION PROTEIN A HOMOLOG"/>
    <property type="match status" value="1"/>
</dbReference>
<evidence type="ECO:0000256" key="5">
    <source>
        <dbReference type="PROSITE-ProRule" id="PRU00169"/>
    </source>
</evidence>
<reference evidence="8 9" key="1">
    <citation type="submission" date="2018-06" db="EMBL/GenBank/DDBJ databases">
        <authorList>
            <consortium name="Pathogen Informatics"/>
            <person name="Doyle S."/>
        </authorList>
    </citation>
    <scope>NUCLEOTIDE SEQUENCE [LARGE SCALE GENOMIC DNA]</scope>
    <source>
        <strain evidence="8 9">NCTC10343</strain>
    </source>
</reference>
<dbReference type="GO" id="GO:0003677">
    <property type="term" value="F:DNA binding"/>
    <property type="evidence" value="ECO:0007669"/>
    <property type="project" value="InterPro"/>
</dbReference>
<evidence type="ECO:0000259" key="7">
    <source>
        <dbReference type="PROSITE" id="PS50930"/>
    </source>
</evidence>
<dbReference type="Pfam" id="PF04397">
    <property type="entry name" value="LytTR"/>
    <property type="match status" value="1"/>
</dbReference>
<protein>
    <submittedName>
        <fullName evidence="8">Accessory gene regulator protein A</fullName>
    </submittedName>
</protein>
<dbReference type="GO" id="GO:0000156">
    <property type="term" value="F:phosphorelay response regulator activity"/>
    <property type="evidence" value="ECO:0007669"/>
    <property type="project" value="InterPro"/>
</dbReference>
<dbReference type="PROSITE" id="PS50110">
    <property type="entry name" value="RESPONSE_REGULATORY"/>
    <property type="match status" value="1"/>
</dbReference>
<keyword evidence="3" id="KW-0010">Activator</keyword>
<dbReference type="EMBL" id="UGSC01000001">
    <property type="protein sequence ID" value="SUA66282.1"/>
    <property type="molecule type" value="Genomic_DNA"/>
</dbReference>
<keyword evidence="1" id="KW-0963">Cytoplasm</keyword>
<feature type="modified residue" description="4-aspartylphosphate" evidence="5">
    <location>
        <position position="58"/>
    </location>
</feature>
<dbReference type="SUPFAM" id="SSF52172">
    <property type="entry name" value="CheY-like"/>
    <property type="match status" value="1"/>
</dbReference>
<dbReference type="Gene3D" id="2.40.50.1020">
    <property type="entry name" value="LytTr DNA-binding domain"/>
    <property type="match status" value="1"/>
</dbReference>
<evidence type="ECO:0000256" key="2">
    <source>
        <dbReference type="ARBA" id="ARBA00023012"/>
    </source>
</evidence>
<evidence type="ECO:0000256" key="1">
    <source>
        <dbReference type="ARBA" id="ARBA00022490"/>
    </source>
</evidence>
<keyword evidence="5" id="KW-0597">Phosphoprotein</keyword>
<dbReference type="InterPro" id="IPR001789">
    <property type="entry name" value="Sig_transdc_resp-reg_receiver"/>
</dbReference>
<comment type="function">
    <text evidence="4">Required for high-level post-exponential phase expression of a series of secreted proteins.</text>
</comment>
<accession>A0A378XUY4</accession>
<gene>
    <name evidence="8" type="primary">agrA</name>
    <name evidence="8" type="ORF">NCTC10343_00950</name>
</gene>
<dbReference type="AlphaFoldDB" id="A0A378XUY4"/>
<keyword evidence="2" id="KW-0902">Two-component regulatory system</keyword>
<evidence type="ECO:0000256" key="3">
    <source>
        <dbReference type="ARBA" id="ARBA00023159"/>
    </source>
</evidence>
<dbReference type="Gene3D" id="3.40.50.2300">
    <property type="match status" value="1"/>
</dbReference>
<dbReference type="PANTHER" id="PTHR37299">
    <property type="entry name" value="TRANSCRIPTIONAL REGULATOR-RELATED"/>
    <property type="match status" value="1"/>
</dbReference>
<dbReference type="InterPro" id="IPR046947">
    <property type="entry name" value="LytR-like"/>
</dbReference>
<feature type="domain" description="Response regulatory" evidence="6">
    <location>
        <begin position="2"/>
        <end position="125"/>
    </location>
</feature>
<evidence type="ECO:0000313" key="9">
    <source>
        <dbReference type="Proteomes" id="UP000254400"/>
    </source>
</evidence>
<dbReference type="SMART" id="SM00850">
    <property type="entry name" value="LytTR"/>
    <property type="match status" value="1"/>
</dbReference>
<name>A0A378XUY4_PAEPO</name>
<sequence length="259" mass="30265">MNIFILEDQFIQQRIMEKMVRKSCEELGICCSNLIATSKPDLLLFESKACANNLYFLDIEISGCQMKGLEVAQEIRKYDMYGHIVFVTTHGHLSPLTFQYKVAALDFIIKDATQDEMEKKVREVLVVAHQRKPVLDVNDWFILDNKFTKFQISFSSIYYFETTGVPHKIRLVSENRTLEFYGDLKDIEAKDPRLFRCHRAFIVNLMKVESIDKSKKEIIFQTNQNSGEARRIIPVSRQLLKHLLDKMGDRSLLNRPVYE</sequence>
<dbReference type="Proteomes" id="UP000254400">
    <property type="component" value="Unassembled WGS sequence"/>
</dbReference>
<dbReference type="InterPro" id="IPR011006">
    <property type="entry name" value="CheY-like_superfamily"/>
</dbReference>
<evidence type="ECO:0000256" key="4">
    <source>
        <dbReference type="ARBA" id="ARBA00037164"/>
    </source>
</evidence>
<dbReference type="RefSeq" id="WP_017426267.1">
    <property type="nucleotide sequence ID" value="NZ_CP023711.1"/>
</dbReference>
<dbReference type="SMART" id="SM00448">
    <property type="entry name" value="REC"/>
    <property type="match status" value="1"/>
</dbReference>
<evidence type="ECO:0000313" key="8">
    <source>
        <dbReference type="EMBL" id="SUA66282.1"/>
    </source>
</evidence>
<dbReference type="InterPro" id="IPR007492">
    <property type="entry name" value="LytTR_DNA-bd_dom"/>
</dbReference>
<proteinExistence type="predicted"/>
<feature type="domain" description="HTH LytTR-type" evidence="7">
    <location>
        <begin position="150"/>
        <end position="249"/>
    </location>
</feature>
<organism evidence="8 9">
    <name type="scientific">Paenibacillus polymyxa</name>
    <name type="common">Bacillus polymyxa</name>
    <dbReference type="NCBI Taxonomy" id="1406"/>
    <lineage>
        <taxon>Bacteria</taxon>
        <taxon>Bacillati</taxon>
        <taxon>Bacillota</taxon>
        <taxon>Bacilli</taxon>
        <taxon>Bacillales</taxon>
        <taxon>Paenibacillaceae</taxon>
        <taxon>Paenibacillus</taxon>
    </lineage>
</organism>
<dbReference type="CDD" id="cd17533">
    <property type="entry name" value="REC_LytTR_AgrA-like"/>
    <property type="match status" value="1"/>
</dbReference>